<dbReference type="Proteomes" id="UP001140206">
    <property type="component" value="Chromosome 3"/>
</dbReference>
<sequence length="436" mass="50365">MAGRRAKKAVQRDWSSLPPELLNLIAKNISEISDFVRFRAVCTAWRFSISTMDFPPQFPWILKKHDYSYENPMLFYSTTSSKIYTIHPPKYLDKRLVFGSSQGYILSGLYSSEHTCLISLLNPLNNHKIPLPALHFGDDLLWIGSQIYQIGNYMVYFGYRSRNGSKIAFCCLGQDKWRVLKLKLDYDNIEWFHLNSMLFGVMENTGVTKVIDMATGTLAYVIPPIDDYNLEINQCLVDASGDILRVSRHNDYDEDKKEYEDCFHVYQLDLIGSSSPCWVKVNSIGNQALFIDQYGGFALGASDISGVKANCIYYINYYLVKKIDIETGDEEVLHCPLEPDRWFLPNLEPWFKNGRVRTDSQRTSRSLASWNGITKKNKKTMEKIGEVGLRNEREIEVSRRDMKKERHGGREGGNCDVNERGRHLLWSQLIKPFMYN</sequence>
<evidence type="ECO:0000313" key="3">
    <source>
        <dbReference type="EMBL" id="KAJ4775160.1"/>
    </source>
</evidence>
<organism evidence="3 4">
    <name type="scientific">Rhynchospora pubera</name>
    <dbReference type="NCBI Taxonomy" id="906938"/>
    <lineage>
        <taxon>Eukaryota</taxon>
        <taxon>Viridiplantae</taxon>
        <taxon>Streptophyta</taxon>
        <taxon>Embryophyta</taxon>
        <taxon>Tracheophyta</taxon>
        <taxon>Spermatophyta</taxon>
        <taxon>Magnoliopsida</taxon>
        <taxon>Liliopsida</taxon>
        <taxon>Poales</taxon>
        <taxon>Cyperaceae</taxon>
        <taxon>Cyperoideae</taxon>
        <taxon>Rhynchosporeae</taxon>
        <taxon>Rhynchospora</taxon>
    </lineage>
</organism>
<dbReference type="EMBL" id="JAMFTS010000003">
    <property type="protein sequence ID" value="KAJ4775160.1"/>
    <property type="molecule type" value="Genomic_DNA"/>
</dbReference>
<dbReference type="InterPro" id="IPR001810">
    <property type="entry name" value="F-box_dom"/>
</dbReference>
<evidence type="ECO:0000259" key="2">
    <source>
        <dbReference type="Pfam" id="PF03478"/>
    </source>
</evidence>
<feature type="domain" description="F-box" evidence="1">
    <location>
        <begin position="14"/>
        <end position="54"/>
    </location>
</feature>
<comment type="caution">
    <text evidence="3">The sequence shown here is derived from an EMBL/GenBank/DDBJ whole genome shotgun (WGS) entry which is preliminary data.</text>
</comment>
<dbReference type="AlphaFoldDB" id="A0AAV8E104"/>
<dbReference type="CDD" id="cd09917">
    <property type="entry name" value="F-box_SF"/>
    <property type="match status" value="1"/>
</dbReference>
<dbReference type="InterPro" id="IPR036047">
    <property type="entry name" value="F-box-like_dom_sf"/>
</dbReference>
<name>A0AAV8E104_9POAL</name>
<reference evidence="3" key="1">
    <citation type="submission" date="2022-08" db="EMBL/GenBank/DDBJ databases">
        <authorList>
            <person name="Marques A."/>
        </authorList>
    </citation>
    <scope>NUCLEOTIDE SEQUENCE</scope>
    <source>
        <strain evidence="3">RhyPub2mFocal</strain>
        <tissue evidence="3">Leaves</tissue>
    </source>
</reference>
<gene>
    <name evidence="3" type="ORF">LUZ62_059417</name>
</gene>
<dbReference type="Pfam" id="PF03478">
    <property type="entry name" value="Beta-prop_KIB1-4"/>
    <property type="match status" value="1"/>
</dbReference>
<proteinExistence type="predicted"/>
<keyword evidence="4" id="KW-1185">Reference proteome</keyword>
<evidence type="ECO:0000313" key="4">
    <source>
        <dbReference type="Proteomes" id="UP001140206"/>
    </source>
</evidence>
<dbReference type="InterPro" id="IPR005174">
    <property type="entry name" value="KIB1-4_b-propeller"/>
</dbReference>
<protein>
    <submittedName>
        <fullName evidence="3">F-box protein (DUF295)</fullName>
    </submittedName>
</protein>
<evidence type="ECO:0000259" key="1">
    <source>
        <dbReference type="Pfam" id="PF00646"/>
    </source>
</evidence>
<dbReference type="InterPro" id="IPR050942">
    <property type="entry name" value="F-box_BR-signaling"/>
</dbReference>
<feature type="domain" description="KIB1-4 beta-propeller" evidence="2">
    <location>
        <begin position="75"/>
        <end position="321"/>
    </location>
</feature>
<dbReference type="SUPFAM" id="SSF81383">
    <property type="entry name" value="F-box domain"/>
    <property type="match status" value="1"/>
</dbReference>
<dbReference type="PANTHER" id="PTHR44259">
    <property type="entry name" value="OS07G0183000 PROTEIN-RELATED"/>
    <property type="match status" value="1"/>
</dbReference>
<dbReference type="Pfam" id="PF00646">
    <property type="entry name" value="F-box"/>
    <property type="match status" value="1"/>
</dbReference>
<accession>A0AAV8E104</accession>